<dbReference type="GeneID" id="25907336"/>
<proteinExistence type="predicted"/>
<protein>
    <submittedName>
        <fullName evidence="2">Uncharacterized protein</fullName>
    </submittedName>
</protein>
<sequence length="138" mass="15607">MSSEYGLALKSLDGDRFKEGILPGGEFHGVDLPKLVKRSPYSKYKNRRGMLKSLQGARDRILASINTGNKVKRRLSSMSERPDTKPMPLFRGVDTNDGQSEDEEENPSPFHNDLATRHTVFYNPKSRCRDLVLLVMVP</sequence>
<name>A0A0L0FVZ3_9EUKA</name>
<gene>
    <name evidence="2" type="ORF">SARC_06832</name>
</gene>
<organism evidence="2 3">
    <name type="scientific">Sphaeroforma arctica JP610</name>
    <dbReference type="NCBI Taxonomy" id="667725"/>
    <lineage>
        <taxon>Eukaryota</taxon>
        <taxon>Ichthyosporea</taxon>
        <taxon>Ichthyophonida</taxon>
        <taxon>Sphaeroforma</taxon>
    </lineage>
</organism>
<feature type="region of interest" description="Disordered" evidence="1">
    <location>
        <begin position="71"/>
        <end position="113"/>
    </location>
</feature>
<reference evidence="2 3" key="1">
    <citation type="submission" date="2011-02" db="EMBL/GenBank/DDBJ databases">
        <title>The Genome Sequence of Sphaeroforma arctica JP610.</title>
        <authorList>
            <consortium name="The Broad Institute Genome Sequencing Platform"/>
            <person name="Russ C."/>
            <person name="Cuomo C."/>
            <person name="Young S.K."/>
            <person name="Zeng Q."/>
            <person name="Gargeya S."/>
            <person name="Alvarado L."/>
            <person name="Berlin A."/>
            <person name="Chapman S.B."/>
            <person name="Chen Z."/>
            <person name="Freedman E."/>
            <person name="Gellesch M."/>
            <person name="Goldberg J."/>
            <person name="Griggs A."/>
            <person name="Gujja S."/>
            <person name="Heilman E."/>
            <person name="Heiman D."/>
            <person name="Howarth C."/>
            <person name="Mehta T."/>
            <person name="Neiman D."/>
            <person name="Pearson M."/>
            <person name="Roberts A."/>
            <person name="Saif S."/>
            <person name="Shea T."/>
            <person name="Shenoy N."/>
            <person name="Sisk P."/>
            <person name="Stolte C."/>
            <person name="Sykes S."/>
            <person name="White J."/>
            <person name="Yandava C."/>
            <person name="Burger G."/>
            <person name="Gray M.W."/>
            <person name="Holland P.W.H."/>
            <person name="King N."/>
            <person name="Lang F.B.F."/>
            <person name="Roger A.J."/>
            <person name="Ruiz-Trillo I."/>
            <person name="Haas B."/>
            <person name="Nusbaum C."/>
            <person name="Birren B."/>
        </authorList>
    </citation>
    <scope>NUCLEOTIDE SEQUENCE [LARGE SCALE GENOMIC DNA]</scope>
    <source>
        <strain evidence="2 3">JP610</strain>
    </source>
</reference>
<evidence type="ECO:0000256" key="1">
    <source>
        <dbReference type="SAM" id="MobiDB-lite"/>
    </source>
</evidence>
<evidence type="ECO:0000313" key="3">
    <source>
        <dbReference type="Proteomes" id="UP000054560"/>
    </source>
</evidence>
<evidence type="ECO:0000313" key="2">
    <source>
        <dbReference type="EMBL" id="KNC80819.1"/>
    </source>
</evidence>
<dbReference type="RefSeq" id="XP_014154721.1">
    <property type="nucleotide sequence ID" value="XM_014299246.1"/>
</dbReference>
<accession>A0A0L0FVZ3</accession>
<dbReference type="Proteomes" id="UP000054560">
    <property type="component" value="Unassembled WGS sequence"/>
</dbReference>
<dbReference type="EMBL" id="KQ242103">
    <property type="protein sequence ID" value="KNC80819.1"/>
    <property type="molecule type" value="Genomic_DNA"/>
</dbReference>
<keyword evidence="3" id="KW-1185">Reference proteome</keyword>
<dbReference type="AlphaFoldDB" id="A0A0L0FVZ3"/>